<evidence type="ECO:0000256" key="1">
    <source>
        <dbReference type="SAM" id="Phobius"/>
    </source>
</evidence>
<dbReference type="OrthoDB" id="379059at2759"/>
<accession>A0A024UY44</accession>
<reference evidence="2 3" key="2">
    <citation type="submission" date="2013-02" db="EMBL/GenBank/DDBJ databases">
        <title>The Genome Sequence of Plasmodium falciparum Vietnam Oak-Knoll (FVO).</title>
        <authorList>
            <consortium name="The Broad Institute Genome Sequencing Platform"/>
            <consortium name="The Broad Institute Genome Sequencing Center for Infectious Disease"/>
            <person name="Neafsey D."/>
            <person name="Cheeseman I."/>
            <person name="Volkman S."/>
            <person name="Adams J."/>
            <person name="Walker B."/>
            <person name="Young S.K."/>
            <person name="Zeng Q."/>
            <person name="Gargeya S."/>
            <person name="Fitzgerald M."/>
            <person name="Haas B."/>
            <person name="Abouelleil A."/>
            <person name="Alvarado L."/>
            <person name="Arachchi H.M."/>
            <person name="Berlin A.M."/>
            <person name="Chapman S.B."/>
            <person name="Dewar J."/>
            <person name="Goldberg J."/>
            <person name="Griggs A."/>
            <person name="Gujja S."/>
            <person name="Hansen M."/>
            <person name="Howarth C."/>
            <person name="Imamovic A."/>
            <person name="Larimer J."/>
            <person name="McCowan C."/>
            <person name="Murphy C."/>
            <person name="Neiman D."/>
            <person name="Pearson M."/>
            <person name="Priest M."/>
            <person name="Roberts A."/>
            <person name="Saif S."/>
            <person name="Shea T."/>
            <person name="Sisk P."/>
            <person name="Sykes S."/>
            <person name="Wortman J."/>
            <person name="Nusbaum C."/>
            <person name="Birren B."/>
        </authorList>
    </citation>
    <scope>NUCLEOTIDE SEQUENCE [LARGE SCALE GENOMIC DNA]</scope>
    <source>
        <strain evidence="3">Vietnam Oak-Knoll (FVO)</strain>
    </source>
</reference>
<dbReference type="Proteomes" id="UP000030690">
    <property type="component" value="Unassembled WGS sequence"/>
</dbReference>
<dbReference type="Pfam" id="PF09715">
    <property type="entry name" value="Plasmod_dom_1"/>
    <property type="match status" value="1"/>
</dbReference>
<feature type="transmembrane region" description="Helical" evidence="1">
    <location>
        <begin position="80"/>
        <end position="100"/>
    </location>
</feature>
<reference evidence="2 3" key="1">
    <citation type="submission" date="2013-02" db="EMBL/GenBank/DDBJ databases">
        <title>The Genome Annotation of Plasmodium falciparum Vietnam Oak-Knoll (FVO).</title>
        <authorList>
            <consortium name="The Broad Institute Genome Sequencing Platform"/>
            <consortium name="The Broad Institute Genome Sequencing Center for Infectious Disease"/>
            <person name="Neafsey D."/>
            <person name="Hoffman S."/>
            <person name="Volkman S."/>
            <person name="Rosenthal P."/>
            <person name="Walker B."/>
            <person name="Young S.K."/>
            <person name="Zeng Q."/>
            <person name="Gargeya S."/>
            <person name="Fitzgerald M."/>
            <person name="Haas B."/>
            <person name="Abouelleil A."/>
            <person name="Allen A.W."/>
            <person name="Alvarado L."/>
            <person name="Arachchi H.M."/>
            <person name="Berlin A.M."/>
            <person name="Chapman S.B."/>
            <person name="Gainer-Dewar J."/>
            <person name="Goldberg J."/>
            <person name="Griggs A."/>
            <person name="Gujja S."/>
            <person name="Hansen M."/>
            <person name="Howarth C."/>
            <person name="Imamovic A."/>
            <person name="Ireland A."/>
            <person name="Larimer J."/>
            <person name="McCowan C."/>
            <person name="Murphy C."/>
            <person name="Pearson M."/>
            <person name="Poon T.W."/>
            <person name="Priest M."/>
            <person name="Roberts A."/>
            <person name="Saif S."/>
            <person name="Shea T."/>
            <person name="Sisk P."/>
            <person name="Sykes S."/>
            <person name="Wortman J."/>
            <person name="Nusbaum C."/>
            <person name="Birren B."/>
        </authorList>
    </citation>
    <scope>NUCLEOTIDE SEQUENCE [LARGE SCALE GENOMIC DNA]</scope>
    <source>
        <strain evidence="3">Vietnam Oak-Knoll (FVO)</strain>
    </source>
</reference>
<dbReference type="EMBL" id="KI925155">
    <property type="protein sequence ID" value="ETW15668.1"/>
    <property type="molecule type" value="Genomic_DNA"/>
</dbReference>
<dbReference type="InterPro" id="IPR006410">
    <property type="entry name" value="CHP01519_PLAF7"/>
</dbReference>
<keyword evidence="1" id="KW-0472">Membrane</keyword>
<sequence>MDGDYDHDDIEEEVTRTYDNLEQLIEENIDEPEQIYNEEKKSFFKRALLLLKIFDNIFIQKTIDSPAQNKGSNIHEDIKANLCILSAAIPVTAIPIYMYLTNRMDFFYIKPLNEYY</sequence>
<protein>
    <submittedName>
        <fullName evidence="2">Uncharacterized protein</fullName>
    </submittedName>
</protein>
<evidence type="ECO:0000313" key="3">
    <source>
        <dbReference type="Proteomes" id="UP000030690"/>
    </source>
</evidence>
<dbReference type="AlphaFoldDB" id="A0A024UY44"/>
<keyword evidence="1" id="KW-0812">Transmembrane</keyword>
<evidence type="ECO:0000313" key="2">
    <source>
        <dbReference type="EMBL" id="ETW15668.1"/>
    </source>
</evidence>
<name>A0A024UY44_PLAFA</name>
<keyword evidence="1" id="KW-1133">Transmembrane helix</keyword>
<dbReference type="NCBIfam" id="TIGR01519">
    <property type="entry name" value="plasmod_dom_1"/>
    <property type="match status" value="1"/>
</dbReference>
<proteinExistence type="predicted"/>
<gene>
    <name evidence="2" type="ORF">PFFVO_05448</name>
</gene>
<organism evidence="2 3">
    <name type="scientific">Plasmodium falciparum Vietnam Oak-Knoll</name>
    <name type="common">FVO</name>
    <dbReference type="NCBI Taxonomy" id="1036723"/>
    <lineage>
        <taxon>Eukaryota</taxon>
        <taxon>Sar</taxon>
        <taxon>Alveolata</taxon>
        <taxon>Apicomplexa</taxon>
        <taxon>Aconoidasida</taxon>
        <taxon>Haemosporida</taxon>
        <taxon>Plasmodiidae</taxon>
        <taxon>Plasmodium</taxon>
        <taxon>Plasmodium (Laverania)</taxon>
    </lineage>
</organism>